<sequence>MFNDADNLTEKQKGILTAATELFAEKGYAATSTSEIAKKAGVAEGTIFRHYKSKKDLLLTVVSPVMIKIIGPYIKKDLYNVLDAEFDHYEDFLRAMIANRINFITDNISFLRIVVQELPFHEELKNQAVEHIGKDIFEKLRGVIRYYQEKGQIVPGHPDAIIRMVGSSIFSYILSRYVLFPESAWEDEEIEIDRIIQLLSNGIGMIDE</sequence>
<dbReference type="Gene3D" id="1.10.357.10">
    <property type="entry name" value="Tetracycline Repressor, domain 2"/>
    <property type="match status" value="1"/>
</dbReference>
<dbReference type="Proteomes" id="UP001597221">
    <property type="component" value="Unassembled WGS sequence"/>
</dbReference>
<dbReference type="InterPro" id="IPR001647">
    <property type="entry name" value="HTH_TetR"/>
</dbReference>
<dbReference type="Pfam" id="PF00440">
    <property type="entry name" value="TetR_N"/>
    <property type="match status" value="1"/>
</dbReference>
<dbReference type="PROSITE" id="PS50977">
    <property type="entry name" value="HTH_TETR_2"/>
    <property type="match status" value="1"/>
</dbReference>
<evidence type="ECO:0000259" key="4">
    <source>
        <dbReference type="PROSITE" id="PS50977"/>
    </source>
</evidence>
<evidence type="ECO:0000313" key="5">
    <source>
        <dbReference type="EMBL" id="MFD1609417.1"/>
    </source>
</evidence>
<gene>
    <name evidence="5" type="ORF">ACFSBH_17500</name>
</gene>
<dbReference type="PANTHER" id="PTHR43479:SF11">
    <property type="entry name" value="ACREF_ENVCD OPERON REPRESSOR-RELATED"/>
    <property type="match status" value="1"/>
</dbReference>
<protein>
    <submittedName>
        <fullName evidence="5">TetR/AcrR family transcriptional regulator</fullName>
    </submittedName>
</protein>
<evidence type="ECO:0000256" key="2">
    <source>
        <dbReference type="ARBA" id="ARBA00023125"/>
    </source>
</evidence>
<dbReference type="SUPFAM" id="SSF48498">
    <property type="entry name" value="Tetracyclin repressor-like, C-terminal domain"/>
    <property type="match status" value="1"/>
</dbReference>
<dbReference type="SUPFAM" id="SSF46689">
    <property type="entry name" value="Homeodomain-like"/>
    <property type="match status" value="1"/>
</dbReference>
<accession>A0ABW4HW52</accession>
<evidence type="ECO:0000256" key="1">
    <source>
        <dbReference type="ARBA" id="ARBA00022491"/>
    </source>
</evidence>
<dbReference type="InterPro" id="IPR050624">
    <property type="entry name" value="HTH-type_Tx_Regulator"/>
</dbReference>
<dbReference type="EMBL" id="JBHUDE010000156">
    <property type="protein sequence ID" value="MFD1609417.1"/>
    <property type="molecule type" value="Genomic_DNA"/>
</dbReference>
<feature type="domain" description="HTH tetR-type" evidence="4">
    <location>
        <begin position="9"/>
        <end position="69"/>
    </location>
</feature>
<dbReference type="InterPro" id="IPR009057">
    <property type="entry name" value="Homeodomain-like_sf"/>
</dbReference>
<dbReference type="PRINTS" id="PR00455">
    <property type="entry name" value="HTHTETR"/>
</dbReference>
<dbReference type="RefSeq" id="WP_379598865.1">
    <property type="nucleotide sequence ID" value="NZ_JBHUDE010000156.1"/>
</dbReference>
<dbReference type="InterPro" id="IPR036271">
    <property type="entry name" value="Tet_transcr_reg_TetR-rel_C_sf"/>
</dbReference>
<feature type="DNA-binding region" description="H-T-H motif" evidence="3">
    <location>
        <begin position="32"/>
        <end position="51"/>
    </location>
</feature>
<comment type="caution">
    <text evidence="5">The sequence shown here is derived from an EMBL/GenBank/DDBJ whole genome shotgun (WGS) entry which is preliminary data.</text>
</comment>
<organism evidence="5 6">
    <name type="scientific">Oceanobacillus luteolus</name>
    <dbReference type="NCBI Taxonomy" id="1274358"/>
    <lineage>
        <taxon>Bacteria</taxon>
        <taxon>Bacillati</taxon>
        <taxon>Bacillota</taxon>
        <taxon>Bacilli</taxon>
        <taxon>Bacillales</taxon>
        <taxon>Bacillaceae</taxon>
        <taxon>Oceanobacillus</taxon>
    </lineage>
</organism>
<evidence type="ECO:0000313" key="6">
    <source>
        <dbReference type="Proteomes" id="UP001597221"/>
    </source>
</evidence>
<evidence type="ECO:0000256" key="3">
    <source>
        <dbReference type="PROSITE-ProRule" id="PRU00335"/>
    </source>
</evidence>
<keyword evidence="6" id="KW-1185">Reference proteome</keyword>
<reference evidence="6" key="1">
    <citation type="journal article" date="2019" name="Int. J. Syst. Evol. Microbiol.">
        <title>The Global Catalogue of Microorganisms (GCM) 10K type strain sequencing project: providing services to taxonomists for standard genome sequencing and annotation.</title>
        <authorList>
            <consortium name="The Broad Institute Genomics Platform"/>
            <consortium name="The Broad Institute Genome Sequencing Center for Infectious Disease"/>
            <person name="Wu L."/>
            <person name="Ma J."/>
        </authorList>
    </citation>
    <scope>NUCLEOTIDE SEQUENCE [LARGE SCALE GENOMIC DNA]</scope>
    <source>
        <strain evidence="6">CGMCC 1.12376</strain>
    </source>
</reference>
<name>A0ABW4HW52_9BACI</name>
<keyword evidence="1" id="KW-0678">Repressor</keyword>
<dbReference type="PANTHER" id="PTHR43479">
    <property type="entry name" value="ACREF/ENVCD OPERON REPRESSOR-RELATED"/>
    <property type="match status" value="1"/>
</dbReference>
<proteinExistence type="predicted"/>
<keyword evidence="2 3" id="KW-0238">DNA-binding</keyword>